<dbReference type="KEGG" id="cvn:111108478"/>
<evidence type="ECO:0000313" key="1">
    <source>
        <dbReference type="Proteomes" id="UP000694844"/>
    </source>
</evidence>
<dbReference type="Proteomes" id="UP000694844">
    <property type="component" value="Chromosome 8"/>
</dbReference>
<dbReference type="GO" id="GO:0003723">
    <property type="term" value="F:RNA binding"/>
    <property type="evidence" value="ECO:0007669"/>
    <property type="project" value="InterPro"/>
</dbReference>
<name>A0A8B8BBG9_CRAVI</name>
<dbReference type="GeneID" id="111108478"/>
<dbReference type="OrthoDB" id="428658at2759"/>
<protein>
    <submittedName>
        <fullName evidence="2">Uncharacterized protein LOC111108478</fullName>
    </submittedName>
</protein>
<dbReference type="GO" id="GO:0009982">
    <property type="term" value="F:pseudouridine synthase activity"/>
    <property type="evidence" value="ECO:0007669"/>
    <property type="project" value="InterPro"/>
</dbReference>
<gene>
    <name evidence="2" type="primary">LOC111108478</name>
</gene>
<dbReference type="GO" id="GO:0001522">
    <property type="term" value="P:pseudouridine synthesis"/>
    <property type="evidence" value="ECO:0007669"/>
    <property type="project" value="InterPro"/>
</dbReference>
<dbReference type="Gene3D" id="3.30.2350.10">
    <property type="entry name" value="Pseudouridine synthase"/>
    <property type="match status" value="1"/>
</dbReference>
<keyword evidence="1" id="KW-1185">Reference proteome</keyword>
<proteinExistence type="predicted"/>
<accession>A0A8B8BBG9</accession>
<evidence type="ECO:0000313" key="2">
    <source>
        <dbReference type="RefSeq" id="XP_022300104.1"/>
    </source>
</evidence>
<dbReference type="RefSeq" id="XP_022300104.1">
    <property type="nucleotide sequence ID" value="XM_022444396.1"/>
</dbReference>
<sequence length="258" mass="30038">MASLPRKSCRLLGCCHILKRENKVLDKQSLNVSPVRFFHETWGEVKVQHNQKHSQENFLLELIKYNKKLVNSKDTFYMINYLLENKLYEDENMVAFNKPVGFPMTHNAPKHVKNTEMVDHVVNLGGLLPHLAERLFCRNLYVALPLDRMCSGVIILAKSEDYMDYLKGRFYSLKNTNQYPYQHWDALCVGIPDKLPADTEKLYYNKEKFKDIYLPQTVFCKPNNKMRKKGEVMHTSLSGEIIAQNSEREAGVAMLECQ</sequence>
<dbReference type="SUPFAM" id="SSF55120">
    <property type="entry name" value="Pseudouridine synthase"/>
    <property type="match status" value="1"/>
</dbReference>
<organism evidence="1 2">
    <name type="scientific">Crassostrea virginica</name>
    <name type="common">Eastern oyster</name>
    <dbReference type="NCBI Taxonomy" id="6565"/>
    <lineage>
        <taxon>Eukaryota</taxon>
        <taxon>Metazoa</taxon>
        <taxon>Spiralia</taxon>
        <taxon>Lophotrochozoa</taxon>
        <taxon>Mollusca</taxon>
        <taxon>Bivalvia</taxon>
        <taxon>Autobranchia</taxon>
        <taxon>Pteriomorphia</taxon>
        <taxon>Ostreida</taxon>
        <taxon>Ostreoidea</taxon>
        <taxon>Ostreidae</taxon>
        <taxon>Crassostrea</taxon>
    </lineage>
</organism>
<reference evidence="2" key="1">
    <citation type="submission" date="2025-08" db="UniProtKB">
        <authorList>
            <consortium name="RefSeq"/>
        </authorList>
    </citation>
    <scope>IDENTIFICATION</scope>
    <source>
        <tissue evidence="2">Whole sample</tissue>
    </source>
</reference>
<dbReference type="InterPro" id="IPR020103">
    <property type="entry name" value="PsdUridine_synth_cat_dom_sf"/>
</dbReference>
<dbReference type="AlphaFoldDB" id="A0A8B8BBG9"/>